<sequence>MPKSPKPPSTPNHPPRSRRDALMTPGKYWGPILLAAYEADAEEYDTLIVTNQASALESRIAALFNPAVHSLPTKSSGLFPPGRTPPWVGQVILASLLSLPPGKPSKKRPGTRYAILIGFAHLGIDRVAIEYPPRNHWVALTNGLYKTWVTYLANYDKPDNRLARHPLMQLDPARIQMSIPKDLSCCIYDKKTGTVIYIVIRQFANHRSILDWAKRVVHRAAITCKSIQLEDPGSLIQVDIHRPYTFGIVRNITASVSQADRDEGEGPLPLFPAEIIDDFVEFYTRYNISRFDPDWPYSRTSTGPVKLPCGLGSISFNDVERSPGLGVLHDRYASAPFIPCHLCSTYHRYSRAVHHERHGQRRAAEDTAWHATGVSNFEPTFDIPELFDKVHNQYGVAFVSSRVATVYKKWEKNNGLSGKEKAKGALDELDSPPPAESLPEDIYE</sequence>
<name>A0A4Y7SLP3_COPMI</name>
<evidence type="ECO:0000313" key="3">
    <source>
        <dbReference type="Proteomes" id="UP000298030"/>
    </source>
</evidence>
<dbReference type="STRING" id="71717.A0A4Y7SLP3"/>
<dbReference type="EMBL" id="QPFP01000085">
    <property type="protein sequence ID" value="TEB22813.1"/>
    <property type="molecule type" value="Genomic_DNA"/>
</dbReference>
<feature type="compositionally biased region" description="Basic and acidic residues" evidence="1">
    <location>
        <begin position="416"/>
        <end position="426"/>
    </location>
</feature>
<dbReference type="OrthoDB" id="3060302at2759"/>
<keyword evidence="3" id="KW-1185">Reference proteome</keyword>
<evidence type="ECO:0000313" key="2">
    <source>
        <dbReference type="EMBL" id="TEB22813.1"/>
    </source>
</evidence>
<feature type="region of interest" description="Disordered" evidence="1">
    <location>
        <begin position="416"/>
        <end position="444"/>
    </location>
</feature>
<feature type="region of interest" description="Disordered" evidence="1">
    <location>
        <begin position="1"/>
        <end position="21"/>
    </location>
</feature>
<gene>
    <name evidence="2" type="ORF">FA13DRAFT_1798526</name>
</gene>
<dbReference type="Proteomes" id="UP000298030">
    <property type="component" value="Unassembled WGS sequence"/>
</dbReference>
<accession>A0A4Y7SLP3</accession>
<proteinExistence type="predicted"/>
<reference evidence="2 3" key="1">
    <citation type="journal article" date="2019" name="Nat. Ecol. Evol.">
        <title>Megaphylogeny resolves global patterns of mushroom evolution.</title>
        <authorList>
            <person name="Varga T."/>
            <person name="Krizsan K."/>
            <person name="Foldi C."/>
            <person name="Dima B."/>
            <person name="Sanchez-Garcia M."/>
            <person name="Sanchez-Ramirez S."/>
            <person name="Szollosi G.J."/>
            <person name="Szarkandi J.G."/>
            <person name="Papp V."/>
            <person name="Albert L."/>
            <person name="Andreopoulos W."/>
            <person name="Angelini C."/>
            <person name="Antonin V."/>
            <person name="Barry K.W."/>
            <person name="Bougher N.L."/>
            <person name="Buchanan P."/>
            <person name="Buyck B."/>
            <person name="Bense V."/>
            <person name="Catcheside P."/>
            <person name="Chovatia M."/>
            <person name="Cooper J."/>
            <person name="Damon W."/>
            <person name="Desjardin D."/>
            <person name="Finy P."/>
            <person name="Geml J."/>
            <person name="Haridas S."/>
            <person name="Hughes K."/>
            <person name="Justo A."/>
            <person name="Karasinski D."/>
            <person name="Kautmanova I."/>
            <person name="Kiss B."/>
            <person name="Kocsube S."/>
            <person name="Kotiranta H."/>
            <person name="LaButti K.M."/>
            <person name="Lechner B.E."/>
            <person name="Liimatainen K."/>
            <person name="Lipzen A."/>
            <person name="Lukacs Z."/>
            <person name="Mihaltcheva S."/>
            <person name="Morgado L.N."/>
            <person name="Niskanen T."/>
            <person name="Noordeloos M.E."/>
            <person name="Ohm R.A."/>
            <person name="Ortiz-Santana B."/>
            <person name="Ovrebo C."/>
            <person name="Racz N."/>
            <person name="Riley R."/>
            <person name="Savchenko A."/>
            <person name="Shiryaev A."/>
            <person name="Soop K."/>
            <person name="Spirin V."/>
            <person name="Szebenyi C."/>
            <person name="Tomsovsky M."/>
            <person name="Tulloss R.E."/>
            <person name="Uehling J."/>
            <person name="Grigoriev I.V."/>
            <person name="Vagvolgyi C."/>
            <person name="Papp T."/>
            <person name="Martin F.M."/>
            <person name="Miettinen O."/>
            <person name="Hibbett D.S."/>
            <person name="Nagy L.G."/>
        </authorList>
    </citation>
    <scope>NUCLEOTIDE SEQUENCE [LARGE SCALE GENOMIC DNA]</scope>
    <source>
        <strain evidence="2 3">FP101781</strain>
    </source>
</reference>
<dbReference type="AlphaFoldDB" id="A0A4Y7SLP3"/>
<feature type="compositionally biased region" description="Pro residues" evidence="1">
    <location>
        <begin position="1"/>
        <end position="14"/>
    </location>
</feature>
<organism evidence="2 3">
    <name type="scientific">Coprinellus micaceus</name>
    <name type="common">Glistening ink-cap mushroom</name>
    <name type="synonym">Coprinus micaceus</name>
    <dbReference type="NCBI Taxonomy" id="71717"/>
    <lineage>
        <taxon>Eukaryota</taxon>
        <taxon>Fungi</taxon>
        <taxon>Dikarya</taxon>
        <taxon>Basidiomycota</taxon>
        <taxon>Agaricomycotina</taxon>
        <taxon>Agaricomycetes</taxon>
        <taxon>Agaricomycetidae</taxon>
        <taxon>Agaricales</taxon>
        <taxon>Agaricineae</taxon>
        <taxon>Psathyrellaceae</taxon>
        <taxon>Coprinellus</taxon>
    </lineage>
</organism>
<comment type="caution">
    <text evidence="2">The sequence shown here is derived from an EMBL/GenBank/DDBJ whole genome shotgun (WGS) entry which is preliminary data.</text>
</comment>
<evidence type="ECO:0000256" key="1">
    <source>
        <dbReference type="SAM" id="MobiDB-lite"/>
    </source>
</evidence>
<protein>
    <submittedName>
        <fullName evidence="2">Uncharacterized protein</fullName>
    </submittedName>
</protein>